<dbReference type="PANTHER" id="PTHR24320">
    <property type="entry name" value="RETINOL DEHYDROGENASE"/>
    <property type="match status" value="1"/>
</dbReference>
<name>A0A261XTB2_9FUNG</name>
<evidence type="ECO:0000256" key="1">
    <source>
        <dbReference type="ARBA" id="ARBA00006484"/>
    </source>
</evidence>
<dbReference type="SUPFAM" id="SSF51735">
    <property type="entry name" value="NAD(P)-binding Rossmann-fold domains"/>
    <property type="match status" value="1"/>
</dbReference>
<evidence type="ECO:0008006" key="5">
    <source>
        <dbReference type="Google" id="ProtNLM"/>
    </source>
</evidence>
<dbReference type="PRINTS" id="PR00081">
    <property type="entry name" value="GDHRDH"/>
</dbReference>
<organism evidence="3 4">
    <name type="scientific">Bifiguratus adelaidae</name>
    <dbReference type="NCBI Taxonomy" id="1938954"/>
    <lineage>
        <taxon>Eukaryota</taxon>
        <taxon>Fungi</taxon>
        <taxon>Fungi incertae sedis</taxon>
        <taxon>Mucoromycota</taxon>
        <taxon>Mucoromycotina</taxon>
        <taxon>Endogonomycetes</taxon>
        <taxon>Endogonales</taxon>
        <taxon>Endogonales incertae sedis</taxon>
        <taxon>Bifiguratus</taxon>
    </lineage>
</organism>
<reference evidence="3 4" key="1">
    <citation type="journal article" date="2017" name="Mycologia">
        <title>Bifiguratus adelaidae, gen. et sp. nov., a new member of Mucoromycotina in endophytic and soil-dwelling habitats.</title>
        <authorList>
            <person name="Torres-Cruz T.J."/>
            <person name="Billingsley Tobias T.L."/>
            <person name="Almatruk M."/>
            <person name="Hesse C."/>
            <person name="Kuske C.R."/>
            <person name="Desiro A."/>
            <person name="Benucci G.M."/>
            <person name="Bonito G."/>
            <person name="Stajich J.E."/>
            <person name="Dunlap C."/>
            <person name="Arnold A.E."/>
            <person name="Porras-Alfaro A."/>
        </authorList>
    </citation>
    <scope>NUCLEOTIDE SEQUENCE [LARGE SCALE GENOMIC DNA]</scope>
    <source>
        <strain evidence="3 4">AZ0501</strain>
    </source>
</reference>
<accession>A0A261XTB2</accession>
<dbReference type="Proteomes" id="UP000242875">
    <property type="component" value="Unassembled WGS sequence"/>
</dbReference>
<comment type="caution">
    <text evidence="3">The sequence shown here is derived from an EMBL/GenBank/DDBJ whole genome shotgun (WGS) entry which is preliminary data.</text>
</comment>
<evidence type="ECO:0000313" key="3">
    <source>
        <dbReference type="EMBL" id="OZJ01592.1"/>
    </source>
</evidence>
<dbReference type="CDD" id="cd05327">
    <property type="entry name" value="retinol-DH_like_SDR_c_like"/>
    <property type="match status" value="1"/>
</dbReference>
<evidence type="ECO:0000256" key="2">
    <source>
        <dbReference type="ARBA" id="ARBA00023002"/>
    </source>
</evidence>
<dbReference type="Gene3D" id="3.40.50.720">
    <property type="entry name" value="NAD(P)-binding Rossmann-like Domain"/>
    <property type="match status" value="1"/>
</dbReference>
<comment type="similarity">
    <text evidence="1">Belongs to the short-chain dehydrogenases/reductases (SDR) family.</text>
</comment>
<dbReference type="Pfam" id="PF00106">
    <property type="entry name" value="adh_short"/>
    <property type="match status" value="1"/>
</dbReference>
<protein>
    <recommendedName>
        <fullName evidence="5">Oxidoreductase</fullName>
    </recommendedName>
</protein>
<dbReference type="PANTHER" id="PTHR24320:SF148">
    <property type="entry name" value="NAD(P)-BINDING ROSSMANN-FOLD SUPERFAMILY PROTEIN"/>
    <property type="match status" value="1"/>
</dbReference>
<evidence type="ECO:0000313" key="4">
    <source>
        <dbReference type="Proteomes" id="UP000242875"/>
    </source>
</evidence>
<keyword evidence="2" id="KW-0560">Oxidoreductase</keyword>
<proteinExistence type="inferred from homology"/>
<dbReference type="InterPro" id="IPR002347">
    <property type="entry name" value="SDR_fam"/>
</dbReference>
<dbReference type="InterPro" id="IPR036291">
    <property type="entry name" value="NAD(P)-bd_dom_sf"/>
</dbReference>
<dbReference type="AlphaFoldDB" id="A0A261XTB2"/>
<dbReference type="GO" id="GO:0016491">
    <property type="term" value="F:oxidoreductase activity"/>
    <property type="evidence" value="ECO:0007669"/>
    <property type="project" value="UniProtKB-KW"/>
</dbReference>
<keyword evidence="4" id="KW-1185">Reference proteome</keyword>
<sequence length="334" mass="36355">MVLSARSIEHFRKSYLPLTKEEEPERYRWTADGVLDRLPDAHSVKGKTYIVTGGHSGLGGEATRALAARGATVIVGSRSPSSAEKAIKDIQSAHPNADVRYIHLDLCDLDSVRQFVKDFHATGLPLNGLVCNAGVMFTPYGTTKQGFELQFGTNHVAHHLLIQLLMDDIVKSGGGRVVCVSSGGHSISPVRFHDLGFNHGKDYHKLESYGQSKTANILCAKAFNELYSAKGVECFSTHPGKCTIKTDIGRHMERSEIVGWASMDEEGNMHPGFKSIPEGAATQVYALTSPEITGKGGAYLMDSHIAEPLHDQARDVTGENSRHLYEVTEKLIAA</sequence>
<gene>
    <name evidence="3" type="ORF">BZG36_05467</name>
</gene>
<dbReference type="OrthoDB" id="191139at2759"/>
<dbReference type="EMBL" id="MVBO01000292">
    <property type="protein sequence ID" value="OZJ01592.1"/>
    <property type="molecule type" value="Genomic_DNA"/>
</dbReference>